<protein>
    <submittedName>
        <fullName evidence="1">Uncharacterized protein</fullName>
    </submittedName>
</protein>
<accession>A0A8J5C220</accession>
<proteinExistence type="predicted"/>
<dbReference type="AlphaFoldDB" id="A0A8J5C220"/>
<organism evidence="1 2">
    <name type="scientific">Zingiber officinale</name>
    <name type="common">Ginger</name>
    <name type="synonym">Amomum zingiber</name>
    <dbReference type="NCBI Taxonomy" id="94328"/>
    <lineage>
        <taxon>Eukaryota</taxon>
        <taxon>Viridiplantae</taxon>
        <taxon>Streptophyta</taxon>
        <taxon>Embryophyta</taxon>
        <taxon>Tracheophyta</taxon>
        <taxon>Spermatophyta</taxon>
        <taxon>Magnoliopsida</taxon>
        <taxon>Liliopsida</taxon>
        <taxon>Zingiberales</taxon>
        <taxon>Zingiberaceae</taxon>
        <taxon>Zingiber</taxon>
    </lineage>
</organism>
<evidence type="ECO:0000313" key="1">
    <source>
        <dbReference type="EMBL" id="KAG6467267.1"/>
    </source>
</evidence>
<name>A0A8J5C220_ZINOF</name>
<gene>
    <name evidence="1" type="ORF">ZIOFF_074955</name>
</gene>
<sequence length="420" mass="45220">MDGWMDGLGTAQFPSTDALGQLLSECTKRVYSSQLQHLKVVGLINPSRHGEPDDSEGAIRPGGPIGIAGPNGPDRHVGLHVLDGVRLSRLNNLGGSSVLYGLGITSTEWAEQVGEGKGQVGLDGLFNLKMHINWPVCLVREAGWINHTELGKSSEVEWVFSDLQICDAVMVCGLAEMFVSSDYWDLLSSAFGTKRRLHLDVGLSSAFGTNRRLHLDSGLSSAFGTNSKGSPQETLTILLRRVAMSSFVAANLGRLLPVLSATRRNPRPDSPSFGSASESLISLSSSFLGAPSTSAEVGARNGRAPVLATGTKHLMGSLSKTEGLKFTVNLPGLNLISETAHLNCSTDLLNHSRYTSSLEDLKSADVIIEAIVESEDSRDQYTKERLDSVIDQYTKRPDSVTTVLFRVNRLLATSLVFNIQ</sequence>
<dbReference type="EMBL" id="JACMSC010000070">
    <property type="protein sequence ID" value="KAG6467267.1"/>
    <property type="molecule type" value="Genomic_DNA"/>
</dbReference>
<reference evidence="1 2" key="1">
    <citation type="submission" date="2020-08" db="EMBL/GenBank/DDBJ databases">
        <title>Plant Genome Project.</title>
        <authorList>
            <person name="Zhang R.-G."/>
        </authorList>
    </citation>
    <scope>NUCLEOTIDE SEQUENCE [LARGE SCALE GENOMIC DNA]</scope>
    <source>
        <tissue evidence="1">Rhizome</tissue>
    </source>
</reference>
<dbReference type="Proteomes" id="UP000734854">
    <property type="component" value="Unassembled WGS sequence"/>
</dbReference>
<evidence type="ECO:0000313" key="2">
    <source>
        <dbReference type="Proteomes" id="UP000734854"/>
    </source>
</evidence>
<keyword evidence="2" id="KW-1185">Reference proteome</keyword>
<comment type="caution">
    <text evidence="1">The sequence shown here is derived from an EMBL/GenBank/DDBJ whole genome shotgun (WGS) entry which is preliminary data.</text>
</comment>